<evidence type="ECO:0000256" key="1">
    <source>
        <dbReference type="ARBA" id="ARBA00022679"/>
    </source>
</evidence>
<dbReference type="InterPro" id="IPR025714">
    <property type="entry name" value="Methyltranfer_dom"/>
</dbReference>
<name>A0A5C6E2H9_9BACT</name>
<comment type="catalytic activity">
    <reaction evidence="7">
        <text>arsenic triglutathione + 2 [thioredoxin]-dithiol + 2 S-adenosyl-L-methionine + H2O = dimethylarsinous acid + 2 [thioredoxin]-disulfide + 3 glutathione + 2 S-adenosyl-L-homocysteine + 2 H(+)</text>
        <dbReference type="Rhea" id="RHEA:69464"/>
        <dbReference type="Rhea" id="RHEA-COMP:10698"/>
        <dbReference type="Rhea" id="RHEA-COMP:10700"/>
        <dbReference type="ChEBI" id="CHEBI:15377"/>
        <dbReference type="ChEBI" id="CHEBI:15378"/>
        <dbReference type="ChEBI" id="CHEBI:23808"/>
        <dbReference type="ChEBI" id="CHEBI:29950"/>
        <dbReference type="ChEBI" id="CHEBI:50058"/>
        <dbReference type="ChEBI" id="CHEBI:57856"/>
        <dbReference type="ChEBI" id="CHEBI:57925"/>
        <dbReference type="ChEBI" id="CHEBI:59789"/>
        <dbReference type="ChEBI" id="CHEBI:183640"/>
        <dbReference type="EC" id="2.1.1.137"/>
    </reaction>
</comment>
<proteinExistence type="inferred from homology"/>
<dbReference type="PANTHER" id="PTHR43675">
    <property type="entry name" value="ARSENITE METHYLTRANSFERASE"/>
    <property type="match status" value="1"/>
</dbReference>
<evidence type="ECO:0000256" key="8">
    <source>
        <dbReference type="ARBA" id="ARBA00048428"/>
    </source>
</evidence>
<dbReference type="Proteomes" id="UP000315471">
    <property type="component" value="Unassembled WGS sequence"/>
</dbReference>
<feature type="domain" description="Methyltransferase" evidence="9">
    <location>
        <begin position="149"/>
        <end position="246"/>
    </location>
</feature>
<evidence type="ECO:0000256" key="2">
    <source>
        <dbReference type="ARBA" id="ARBA00022691"/>
    </source>
</evidence>
<comment type="similarity">
    <text evidence="3">Belongs to the methyltransferase superfamily. Arsenite methyltransferase family.</text>
</comment>
<dbReference type="EC" id="2.1.1.137" evidence="4"/>
<dbReference type="Gene3D" id="3.40.50.150">
    <property type="entry name" value="Vaccinia Virus protein VP39"/>
    <property type="match status" value="2"/>
</dbReference>
<dbReference type="RefSeq" id="WP_146599594.1">
    <property type="nucleotide sequence ID" value="NZ_SJPY01000003.1"/>
</dbReference>
<evidence type="ECO:0000256" key="7">
    <source>
        <dbReference type="ARBA" id="ARBA00047943"/>
    </source>
</evidence>
<keyword evidence="11" id="KW-1185">Reference proteome</keyword>
<evidence type="ECO:0000313" key="11">
    <source>
        <dbReference type="Proteomes" id="UP000315471"/>
    </source>
</evidence>
<evidence type="ECO:0000259" key="9">
    <source>
        <dbReference type="Pfam" id="PF13847"/>
    </source>
</evidence>
<evidence type="ECO:0000256" key="3">
    <source>
        <dbReference type="ARBA" id="ARBA00034487"/>
    </source>
</evidence>
<dbReference type="GO" id="GO:0030791">
    <property type="term" value="F:arsenite methyltransferase activity"/>
    <property type="evidence" value="ECO:0007669"/>
    <property type="project" value="UniProtKB-EC"/>
</dbReference>
<dbReference type="Pfam" id="PF13847">
    <property type="entry name" value="Methyltransf_31"/>
    <property type="match status" value="2"/>
</dbReference>
<evidence type="ECO:0000256" key="5">
    <source>
        <dbReference type="ARBA" id="ARBA00034545"/>
    </source>
</evidence>
<keyword evidence="10" id="KW-0489">Methyltransferase</keyword>
<sequence length="362" mass="40267">MSPEIESVVASRYSAAAEAVEPALCCPVDYDTRYLKAIPQEVIDRDYGCGDPSRYVHDGETVLDLGSGGGKICFIASQVVGPSGRVIGVDMNDKMLTLARESQSAVVKNIGYDNVKFLKGRIQDLAIDRDKVDEFLKAKPISDEVSLREFESHISKMRREAPMIADNSIDVVVSNCVLNLVDTHEKAQLFEEIFRVLRIGGRAVISDIVSDREIPDHLQKDPDLWSGCISGAFQDTDFLNAFTSAGFYATEMVVLQREPWQVVEGIEFRSATVIAYKPDLSEPSDEALDEAEPCMVIYRGPFAAARDEFGTEYWRAEPAEVDRRTFERIANGPYADQFVCIESDGKQRIKQPRSLPVATKCC</sequence>
<keyword evidence="1 10" id="KW-0808">Transferase</keyword>
<feature type="domain" description="Methyltransferase" evidence="9">
    <location>
        <begin position="57"/>
        <end position="133"/>
    </location>
</feature>
<comment type="catalytic activity">
    <reaction evidence="8">
        <text>arsenic triglutathione + 3 [thioredoxin]-dithiol + 3 S-adenosyl-L-methionine = trimethylarsine + 3 [thioredoxin]-disulfide + 3 glutathione + 3 S-adenosyl-L-homocysteine + 3 H(+)</text>
        <dbReference type="Rhea" id="RHEA:69432"/>
        <dbReference type="Rhea" id="RHEA-COMP:10698"/>
        <dbReference type="Rhea" id="RHEA-COMP:10700"/>
        <dbReference type="ChEBI" id="CHEBI:15378"/>
        <dbReference type="ChEBI" id="CHEBI:27130"/>
        <dbReference type="ChEBI" id="CHEBI:29950"/>
        <dbReference type="ChEBI" id="CHEBI:50058"/>
        <dbReference type="ChEBI" id="CHEBI:57856"/>
        <dbReference type="ChEBI" id="CHEBI:57925"/>
        <dbReference type="ChEBI" id="CHEBI:59789"/>
        <dbReference type="ChEBI" id="CHEBI:183640"/>
        <dbReference type="EC" id="2.1.1.137"/>
    </reaction>
</comment>
<comment type="caution">
    <text evidence="10">The sequence shown here is derived from an EMBL/GenBank/DDBJ whole genome shotgun (WGS) entry which is preliminary data.</text>
</comment>
<evidence type="ECO:0000313" key="10">
    <source>
        <dbReference type="EMBL" id="TWU43110.1"/>
    </source>
</evidence>
<dbReference type="AlphaFoldDB" id="A0A5C6E2H9"/>
<dbReference type="PANTHER" id="PTHR43675:SF8">
    <property type="entry name" value="ARSENITE METHYLTRANSFERASE"/>
    <property type="match status" value="1"/>
</dbReference>
<evidence type="ECO:0000256" key="6">
    <source>
        <dbReference type="ARBA" id="ARBA00047941"/>
    </source>
</evidence>
<comment type="catalytic activity">
    <reaction evidence="6">
        <text>arsenic triglutathione + [thioredoxin]-dithiol + S-adenosyl-L-methionine + 2 H2O = methylarsonous acid + [thioredoxin]-disulfide + 3 glutathione + S-adenosyl-L-homocysteine + H(+)</text>
        <dbReference type="Rhea" id="RHEA:69460"/>
        <dbReference type="Rhea" id="RHEA-COMP:10698"/>
        <dbReference type="Rhea" id="RHEA-COMP:10700"/>
        <dbReference type="ChEBI" id="CHEBI:15377"/>
        <dbReference type="ChEBI" id="CHEBI:15378"/>
        <dbReference type="ChEBI" id="CHEBI:17826"/>
        <dbReference type="ChEBI" id="CHEBI:29950"/>
        <dbReference type="ChEBI" id="CHEBI:50058"/>
        <dbReference type="ChEBI" id="CHEBI:57856"/>
        <dbReference type="ChEBI" id="CHEBI:57925"/>
        <dbReference type="ChEBI" id="CHEBI:59789"/>
        <dbReference type="ChEBI" id="CHEBI:183640"/>
        <dbReference type="EC" id="2.1.1.137"/>
    </reaction>
</comment>
<gene>
    <name evidence="10" type="ORF">Q31b_21470</name>
</gene>
<protein>
    <recommendedName>
        <fullName evidence="5">Arsenite methyltransferase</fullName>
        <ecNumber evidence="4">2.1.1.137</ecNumber>
    </recommendedName>
</protein>
<reference evidence="10 11" key="1">
    <citation type="submission" date="2019-02" db="EMBL/GenBank/DDBJ databases">
        <title>Deep-cultivation of Planctomycetes and their phenomic and genomic characterization uncovers novel biology.</title>
        <authorList>
            <person name="Wiegand S."/>
            <person name="Jogler M."/>
            <person name="Boedeker C."/>
            <person name="Pinto D."/>
            <person name="Vollmers J."/>
            <person name="Rivas-Marin E."/>
            <person name="Kohn T."/>
            <person name="Peeters S.H."/>
            <person name="Heuer A."/>
            <person name="Rast P."/>
            <person name="Oberbeckmann S."/>
            <person name="Bunk B."/>
            <person name="Jeske O."/>
            <person name="Meyerdierks A."/>
            <person name="Storesund J.E."/>
            <person name="Kallscheuer N."/>
            <person name="Luecker S."/>
            <person name="Lage O.M."/>
            <person name="Pohl T."/>
            <person name="Merkel B.J."/>
            <person name="Hornburger P."/>
            <person name="Mueller R.-W."/>
            <person name="Bruemmer F."/>
            <person name="Labrenz M."/>
            <person name="Spormann A.M."/>
            <person name="Op Den Camp H."/>
            <person name="Overmann J."/>
            <person name="Amann R."/>
            <person name="Jetten M.S.M."/>
            <person name="Mascher T."/>
            <person name="Medema M.H."/>
            <person name="Devos D.P."/>
            <person name="Kaster A.-K."/>
            <person name="Ovreas L."/>
            <person name="Rohde M."/>
            <person name="Galperin M.Y."/>
            <person name="Jogler C."/>
        </authorList>
    </citation>
    <scope>NUCLEOTIDE SEQUENCE [LARGE SCALE GENOMIC DNA]</scope>
    <source>
        <strain evidence="10 11">Q31b</strain>
    </source>
</reference>
<accession>A0A5C6E2H9</accession>
<organism evidence="10 11">
    <name type="scientific">Novipirellula aureliae</name>
    <dbReference type="NCBI Taxonomy" id="2527966"/>
    <lineage>
        <taxon>Bacteria</taxon>
        <taxon>Pseudomonadati</taxon>
        <taxon>Planctomycetota</taxon>
        <taxon>Planctomycetia</taxon>
        <taxon>Pirellulales</taxon>
        <taxon>Pirellulaceae</taxon>
        <taxon>Novipirellula</taxon>
    </lineage>
</organism>
<keyword evidence="2" id="KW-0949">S-adenosyl-L-methionine</keyword>
<dbReference type="EMBL" id="SJPY01000003">
    <property type="protein sequence ID" value="TWU43110.1"/>
    <property type="molecule type" value="Genomic_DNA"/>
</dbReference>
<dbReference type="InterPro" id="IPR026669">
    <property type="entry name" value="Arsenite_MeTrfase-like"/>
</dbReference>
<dbReference type="InterPro" id="IPR029063">
    <property type="entry name" value="SAM-dependent_MTases_sf"/>
</dbReference>
<evidence type="ECO:0000256" key="4">
    <source>
        <dbReference type="ARBA" id="ARBA00034521"/>
    </source>
</evidence>
<dbReference type="OrthoDB" id="9772751at2"/>
<dbReference type="SUPFAM" id="SSF53335">
    <property type="entry name" value="S-adenosyl-L-methionine-dependent methyltransferases"/>
    <property type="match status" value="1"/>
</dbReference>
<dbReference type="CDD" id="cd02440">
    <property type="entry name" value="AdoMet_MTases"/>
    <property type="match status" value="1"/>
</dbReference>
<dbReference type="GO" id="GO:0032259">
    <property type="term" value="P:methylation"/>
    <property type="evidence" value="ECO:0007669"/>
    <property type="project" value="UniProtKB-KW"/>
</dbReference>